<protein>
    <submittedName>
        <fullName evidence="1">Uncharacterized protein</fullName>
    </submittedName>
</protein>
<gene>
    <name evidence="1" type="ORF">S03H2_35350</name>
</gene>
<dbReference type="AlphaFoldDB" id="X1FT25"/>
<sequence>MAIPERCDRVSALLDRLKRYDAIVRGDNFGDEAMSELKSNAKGIVDEAKDELVEIKAEVDNW</sequence>
<evidence type="ECO:0000313" key="1">
    <source>
        <dbReference type="EMBL" id="GAH48137.1"/>
    </source>
</evidence>
<reference evidence="1" key="1">
    <citation type="journal article" date="2014" name="Front. Microbiol.">
        <title>High frequency of phylogenetically diverse reductive dehalogenase-homologous genes in deep subseafloor sedimentary metagenomes.</title>
        <authorList>
            <person name="Kawai M."/>
            <person name="Futagami T."/>
            <person name="Toyoda A."/>
            <person name="Takaki Y."/>
            <person name="Nishi S."/>
            <person name="Hori S."/>
            <person name="Arai W."/>
            <person name="Tsubouchi T."/>
            <person name="Morono Y."/>
            <person name="Uchiyama I."/>
            <person name="Ito T."/>
            <person name="Fujiyama A."/>
            <person name="Inagaki F."/>
            <person name="Takami H."/>
        </authorList>
    </citation>
    <scope>NUCLEOTIDE SEQUENCE</scope>
    <source>
        <strain evidence="1">Expedition CK06-06</strain>
    </source>
</reference>
<comment type="caution">
    <text evidence="1">The sequence shown here is derived from an EMBL/GenBank/DDBJ whole genome shotgun (WGS) entry which is preliminary data.</text>
</comment>
<dbReference type="EMBL" id="BARU01021610">
    <property type="protein sequence ID" value="GAH48137.1"/>
    <property type="molecule type" value="Genomic_DNA"/>
</dbReference>
<accession>X1FT25</accession>
<name>X1FT25_9ZZZZ</name>
<organism evidence="1">
    <name type="scientific">marine sediment metagenome</name>
    <dbReference type="NCBI Taxonomy" id="412755"/>
    <lineage>
        <taxon>unclassified sequences</taxon>
        <taxon>metagenomes</taxon>
        <taxon>ecological metagenomes</taxon>
    </lineage>
</organism>
<proteinExistence type="predicted"/>